<dbReference type="PANTHER" id="PTHR11735:SF11">
    <property type="entry name" value="TRNA THREONYLCARBAMOYLADENOSINE BIOSYNTHESIS PROTEIN TSAB"/>
    <property type="match status" value="1"/>
</dbReference>
<name>A0A9D2RYZ7_9FIRM</name>
<dbReference type="InterPro" id="IPR000905">
    <property type="entry name" value="Gcp-like_dom"/>
</dbReference>
<dbReference type="InterPro" id="IPR043129">
    <property type="entry name" value="ATPase_NBD"/>
</dbReference>
<proteinExistence type="predicted"/>
<dbReference type="Proteomes" id="UP000824214">
    <property type="component" value="Unassembled WGS sequence"/>
</dbReference>
<reference evidence="2" key="1">
    <citation type="journal article" date="2021" name="PeerJ">
        <title>Extensive microbial diversity within the chicken gut microbiome revealed by metagenomics and culture.</title>
        <authorList>
            <person name="Gilroy R."/>
            <person name="Ravi A."/>
            <person name="Getino M."/>
            <person name="Pursley I."/>
            <person name="Horton D.L."/>
            <person name="Alikhan N.F."/>
            <person name="Baker D."/>
            <person name="Gharbi K."/>
            <person name="Hall N."/>
            <person name="Watson M."/>
            <person name="Adriaenssens E.M."/>
            <person name="Foster-Nyarko E."/>
            <person name="Jarju S."/>
            <person name="Secka A."/>
            <person name="Antonio M."/>
            <person name="Oren A."/>
            <person name="Chaudhuri R.R."/>
            <person name="La Ragione R."/>
            <person name="Hildebrand F."/>
            <person name="Pallen M.J."/>
        </authorList>
    </citation>
    <scope>NUCLEOTIDE SEQUENCE</scope>
    <source>
        <strain evidence="2">ChiBcolR8-3208</strain>
    </source>
</reference>
<evidence type="ECO:0000259" key="1">
    <source>
        <dbReference type="Pfam" id="PF00814"/>
    </source>
</evidence>
<dbReference type="GO" id="GO:0005829">
    <property type="term" value="C:cytosol"/>
    <property type="evidence" value="ECO:0007669"/>
    <property type="project" value="TreeGrafter"/>
</dbReference>
<evidence type="ECO:0000313" key="2">
    <source>
        <dbReference type="EMBL" id="HJB36515.1"/>
    </source>
</evidence>
<organism evidence="2 3">
    <name type="scientific">Candidatus Acutalibacter ornithocaccae</name>
    <dbReference type="NCBI Taxonomy" id="2838416"/>
    <lineage>
        <taxon>Bacteria</taxon>
        <taxon>Bacillati</taxon>
        <taxon>Bacillota</taxon>
        <taxon>Clostridia</taxon>
        <taxon>Eubacteriales</taxon>
        <taxon>Acutalibacteraceae</taxon>
        <taxon>Acutalibacter</taxon>
    </lineage>
</organism>
<dbReference type="Gene3D" id="3.30.420.40">
    <property type="match status" value="2"/>
</dbReference>
<dbReference type="GO" id="GO:0002949">
    <property type="term" value="P:tRNA threonylcarbamoyladenosine modification"/>
    <property type="evidence" value="ECO:0007669"/>
    <property type="project" value="InterPro"/>
</dbReference>
<dbReference type="Pfam" id="PF00814">
    <property type="entry name" value="TsaD"/>
    <property type="match status" value="1"/>
</dbReference>
<reference evidence="2" key="2">
    <citation type="submission" date="2021-04" db="EMBL/GenBank/DDBJ databases">
        <authorList>
            <person name="Gilroy R."/>
        </authorList>
    </citation>
    <scope>NUCLEOTIDE SEQUENCE</scope>
    <source>
        <strain evidence="2">ChiBcolR8-3208</strain>
    </source>
</reference>
<keyword evidence="2" id="KW-0012">Acyltransferase</keyword>
<dbReference type="GO" id="GO:0061711">
    <property type="term" value="F:tRNA N(6)-L-threonylcarbamoyladenine synthase activity"/>
    <property type="evidence" value="ECO:0007669"/>
    <property type="project" value="UniProtKB-EC"/>
</dbReference>
<dbReference type="AlphaFoldDB" id="A0A9D2RYZ7"/>
<sequence length="236" mass="24981">MLTLGIDSSAVAASAALVEDGKLLGEFYCNTKQVHSQTLLPMVEGLLQTVGRSCGELDAIAVSHGPGSFTGVRIGVSCVKGIALPKNIPCVGVSTLEAIAYSGIPYEDAILCAVMDARCGQVYNALFRSEGGALHRLTEDRALPIKELEGELWPHGREVLLLGDGAALCHQAFSMWGARLAPEGVRYQRASSVALLGEQAAKEGKTVPAGELAPVYLRLPQAERELKKRQAEQANG</sequence>
<dbReference type="EC" id="2.3.1.234" evidence="2"/>
<dbReference type="SUPFAM" id="SSF53067">
    <property type="entry name" value="Actin-like ATPase domain"/>
    <property type="match status" value="2"/>
</dbReference>
<dbReference type="InterPro" id="IPR022496">
    <property type="entry name" value="T6A_TsaB"/>
</dbReference>
<dbReference type="PANTHER" id="PTHR11735">
    <property type="entry name" value="TRNA N6-ADENOSINE THREONYLCARBAMOYLTRANSFERASE"/>
    <property type="match status" value="1"/>
</dbReference>
<dbReference type="EMBL" id="DWXZ01000006">
    <property type="protein sequence ID" value="HJB36515.1"/>
    <property type="molecule type" value="Genomic_DNA"/>
</dbReference>
<dbReference type="CDD" id="cd24032">
    <property type="entry name" value="ASKHA_NBD_TsaB"/>
    <property type="match status" value="1"/>
</dbReference>
<accession>A0A9D2RYZ7</accession>
<feature type="domain" description="Gcp-like" evidence="1">
    <location>
        <begin position="32"/>
        <end position="175"/>
    </location>
</feature>
<gene>
    <name evidence="2" type="primary">tsaB</name>
    <name evidence="2" type="ORF">H9942_00420</name>
</gene>
<dbReference type="NCBIfam" id="TIGR03725">
    <property type="entry name" value="T6A_YeaZ"/>
    <property type="match status" value="1"/>
</dbReference>
<comment type="caution">
    <text evidence="2">The sequence shown here is derived from an EMBL/GenBank/DDBJ whole genome shotgun (WGS) entry which is preliminary data.</text>
</comment>
<keyword evidence="2" id="KW-0808">Transferase</keyword>
<protein>
    <submittedName>
        <fullName evidence="2">tRNA (Adenosine(37)-N6)-threonylcarbamoyltransferase complex dimerization subunit type 1 TsaB</fullName>
        <ecNumber evidence="2">2.3.1.234</ecNumber>
    </submittedName>
</protein>
<evidence type="ECO:0000313" key="3">
    <source>
        <dbReference type="Proteomes" id="UP000824214"/>
    </source>
</evidence>